<keyword evidence="2" id="KW-1185">Reference proteome</keyword>
<evidence type="ECO:0000313" key="2">
    <source>
        <dbReference type="Proteomes" id="UP001519460"/>
    </source>
</evidence>
<gene>
    <name evidence="1" type="ORF">BaRGS_00005636</name>
</gene>
<comment type="caution">
    <text evidence="1">The sequence shown here is derived from an EMBL/GenBank/DDBJ whole genome shotgun (WGS) entry which is preliminary data.</text>
</comment>
<dbReference type="EMBL" id="JACVVK020000022">
    <property type="protein sequence ID" value="KAK7503010.1"/>
    <property type="molecule type" value="Genomic_DNA"/>
</dbReference>
<protein>
    <submittedName>
        <fullName evidence="1">Uncharacterized protein</fullName>
    </submittedName>
</protein>
<accession>A0ABD0LUU6</accession>
<dbReference type="AlphaFoldDB" id="A0ABD0LUU6"/>
<reference evidence="1 2" key="1">
    <citation type="journal article" date="2023" name="Sci. Data">
        <title>Genome assembly of the Korean intertidal mud-creeper Batillaria attramentaria.</title>
        <authorList>
            <person name="Patra A.K."/>
            <person name="Ho P.T."/>
            <person name="Jun S."/>
            <person name="Lee S.J."/>
            <person name="Kim Y."/>
            <person name="Won Y.J."/>
        </authorList>
    </citation>
    <scope>NUCLEOTIDE SEQUENCE [LARGE SCALE GENOMIC DNA]</scope>
    <source>
        <strain evidence="1">Wonlab-2016</strain>
    </source>
</reference>
<proteinExistence type="predicted"/>
<sequence>MHDAVVTSLITRSATLSTTLFHQRTQATRIDFSFYTSLFSACPTTEWNSSPGKPVEIAVLASFGAAKFTSDVQVLISSTCWVCVRGGYGIMC</sequence>
<evidence type="ECO:0000313" key="1">
    <source>
        <dbReference type="EMBL" id="KAK7503010.1"/>
    </source>
</evidence>
<name>A0ABD0LUU6_9CAEN</name>
<dbReference type="Proteomes" id="UP001519460">
    <property type="component" value="Unassembled WGS sequence"/>
</dbReference>
<organism evidence="1 2">
    <name type="scientific">Batillaria attramentaria</name>
    <dbReference type="NCBI Taxonomy" id="370345"/>
    <lineage>
        <taxon>Eukaryota</taxon>
        <taxon>Metazoa</taxon>
        <taxon>Spiralia</taxon>
        <taxon>Lophotrochozoa</taxon>
        <taxon>Mollusca</taxon>
        <taxon>Gastropoda</taxon>
        <taxon>Caenogastropoda</taxon>
        <taxon>Sorbeoconcha</taxon>
        <taxon>Cerithioidea</taxon>
        <taxon>Batillariidae</taxon>
        <taxon>Batillaria</taxon>
    </lineage>
</organism>